<feature type="compositionally biased region" description="Acidic residues" evidence="5">
    <location>
        <begin position="216"/>
        <end position="226"/>
    </location>
</feature>
<evidence type="ECO:0008006" key="8">
    <source>
        <dbReference type="Google" id="ProtNLM"/>
    </source>
</evidence>
<dbReference type="Gene3D" id="2.30.29.30">
    <property type="entry name" value="Pleckstrin-homology domain (PH domain)/Phosphotyrosine-binding domain (PTB)"/>
    <property type="match status" value="1"/>
</dbReference>
<dbReference type="PANTHER" id="PTHR21399:SF0">
    <property type="entry name" value="METHYLOSOME SUBUNIT PICLN"/>
    <property type="match status" value="1"/>
</dbReference>
<evidence type="ECO:0000256" key="3">
    <source>
        <dbReference type="ARBA" id="ARBA00022490"/>
    </source>
</evidence>
<dbReference type="PANTHER" id="PTHR21399">
    <property type="entry name" value="CHLORIDE CONDUCTANCE REGULATORY PROTEIN ICLN"/>
    <property type="match status" value="1"/>
</dbReference>
<keyword evidence="4" id="KW-0539">Nucleus</keyword>
<dbReference type="GO" id="GO:0000387">
    <property type="term" value="P:spliceosomal snRNP assembly"/>
    <property type="evidence" value="ECO:0007669"/>
    <property type="project" value="TreeGrafter"/>
</dbReference>
<evidence type="ECO:0000256" key="4">
    <source>
        <dbReference type="ARBA" id="ARBA00023242"/>
    </source>
</evidence>
<dbReference type="OrthoDB" id="19714at2759"/>
<evidence type="ECO:0000313" key="7">
    <source>
        <dbReference type="Proteomes" id="UP000620104"/>
    </source>
</evidence>
<dbReference type="GO" id="GO:0045292">
    <property type="term" value="P:mRNA cis splicing, via spliceosome"/>
    <property type="evidence" value="ECO:0007669"/>
    <property type="project" value="TreeGrafter"/>
</dbReference>
<keyword evidence="7" id="KW-1185">Reference proteome</keyword>
<reference evidence="6" key="1">
    <citation type="submission" date="2020-07" db="EMBL/GenBank/DDBJ databases">
        <title>Draft Genome Sequence of a Deep-Sea Yeast, Naganishia (Cryptococcus) liquefaciens strain N6.</title>
        <authorList>
            <person name="Han Y.W."/>
            <person name="Kajitani R."/>
            <person name="Morimoto H."/>
            <person name="Parhat M."/>
            <person name="Tsubouchi H."/>
            <person name="Bakenova O."/>
            <person name="Ogata M."/>
            <person name="Argunhan B."/>
            <person name="Aoki R."/>
            <person name="Kajiwara S."/>
            <person name="Itoh T."/>
            <person name="Iwasaki H."/>
        </authorList>
    </citation>
    <scope>NUCLEOTIDE SEQUENCE</scope>
    <source>
        <strain evidence="6">N6</strain>
    </source>
</reference>
<evidence type="ECO:0000256" key="1">
    <source>
        <dbReference type="ARBA" id="ARBA00004123"/>
    </source>
</evidence>
<organism evidence="6 7">
    <name type="scientific">Naganishia liquefaciens</name>
    <dbReference type="NCBI Taxonomy" id="104408"/>
    <lineage>
        <taxon>Eukaryota</taxon>
        <taxon>Fungi</taxon>
        <taxon>Dikarya</taxon>
        <taxon>Basidiomycota</taxon>
        <taxon>Agaricomycotina</taxon>
        <taxon>Tremellomycetes</taxon>
        <taxon>Filobasidiales</taxon>
        <taxon>Filobasidiaceae</taxon>
        <taxon>Naganishia</taxon>
    </lineage>
</organism>
<dbReference type="Proteomes" id="UP000620104">
    <property type="component" value="Unassembled WGS sequence"/>
</dbReference>
<evidence type="ECO:0000256" key="2">
    <source>
        <dbReference type="ARBA" id="ARBA00004496"/>
    </source>
</evidence>
<dbReference type="AlphaFoldDB" id="A0A8H3YCI4"/>
<accession>A0A8H3YCI4</accession>
<name>A0A8H3YCI4_9TREE</name>
<feature type="compositionally biased region" description="Polar residues" evidence="5">
    <location>
        <begin position="1"/>
        <end position="10"/>
    </location>
</feature>
<dbReference type="EMBL" id="BLZA01000007">
    <property type="protein sequence ID" value="GHJ84309.1"/>
    <property type="molecule type" value="Genomic_DNA"/>
</dbReference>
<sequence length="245" mass="26521">MFTPTANPPTFVTPEEHAQITSSTPESFSDIPPALRFHDTEVDIEVDPKLDFLDEKAKGTLWVTEKAFVFIPTGSANGSEAPLPTGFSLEYPSITLHAISPASDDAPANLYCQVEDSSAAAPAHTEAEEENEVEDDEDVTPMRELKVFVKTAEQLNQLFHALSLCASLHPSQMSPGDELSGQRGFFGGNPDDEDRELPFPITGLPNGADGAFQDAAEPEANGDDSVDGGRTRSDYQSGTERFRPY</sequence>
<comment type="subcellular location">
    <subcellularLocation>
        <location evidence="2">Cytoplasm</location>
    </subcellularLocation>
    <subcellularLocation>
        <location evidence="1">Nucleus</location>
    </subcellularLocation>
</comment>
<feature type="compositionally biased region" description="Acidic residues" evidence="5">
    <location>
        <begin position="127"/>
        <end position="139"/>
    </location>
</feature>
<dbReference type="InterPro" id="IPR011993">
    <property type="entry name" value="PH-like_dom_sf"/>
</dbReference>
<protein>
    <recommendedName>
        <fullName evidence="8">Regulator of volume decrease after cellular swelling-domain-containing protein</fullName>
    </recommendedName>
</protein>
<proteinExistence type="predicted"/>
<evidence type="ECO:0000256" key="5">
    <source>
        <dbReference type="SAM" id="MobiDB-lite"/>
    </source>
</evidence>
<feature type="region of interest" description="Disordered" evidence="5">
    <location>
        <begin position="1"/>
        <end position="32"/>
    </location>
</feature>
<comment type="caution">
    <text evidence="6">The sequence shown here is derived from an EMBL/GenBank/DDBJ whole genome shotgun (WGS) entry which is preliminary data.</text>
</comment>
<dbReference type="GO" id="GO:0034715">
    <property type="term" value="C:pICln-Sm protein complex"/>
    <property type="evidence" value="ECO:0007669"/>
    <property type="project" value="TreeGrafter"/>
</dbReference>
<dbReference type="InterPro" id="IPR039924">
    <property type="entry name" value="ICln/Lot5/Saf5"/>
</dbReference>
<gene>
    <name evidence="6" type="ORF">NliqN6_0711</name>
</gene>
<feature type="region of interest" description="Disordered" evidence="5">
    <location>
        <begin position="171"/>
        <end position="245"/>
    </location>
</feature>
<evidence type="ECO:0000313" key="6">
    <source>
        <dbReference type="EMBL" id="GHJ84309.1"/>
    </source>
</evidence>
<dbReference type="Pfam" id="PF03517">
    <property type="entry name" value="Voldacs"/>
    <property type="match status" value="1"/>
</dbReference>
<keyword evidence="3" id="KW-0963">Cytoplasm</keyword>
<dbReference type="GO" id="GO:0005681">
    <property type="term" value="C:spliceosomal complex"/>
    <property type="evidence" value="ECO:0007669"/>
    <property type="project" value="TreeGrafter"/>
</dbReference>
<feature type="region of interest" description="Disordered" evidence="5">
    <location>
        <begin position="116"/>
        <end position="139"/>
    </location>
</feature>
<dbReference type="GO" id="GO:0005829">
    <property type="term" value="C:cytosol"/>
    <property type="evidence" value="ECO:0007669"/>
    <property type="project" value="TreeGrafter"/>
</dbReference>